<feature type="compositionally biased region" description="Pro residues" evidence="1">
    <location>
        <begin position="142"/>
        <end position="154"/>
    </location>
</feature>
<feature type="region of interest" description="Disordered" evidence="1">
    <location>
        <begin position="183"/>
        <end position="214"/>
    </location>
</feature>
<protein>
    <submittedName>
        <fullName evidence="2">Uncharacterized protein</fullName>
    </submittedName>
</protein>
<feature type="region of interest" description="Disordered" evidence="1">
    <location>
        <begin position="115"/>
        <end position="170"/>
    </location>
</feature>
<name>A0A843VI38_COLES</name>
<sequence length="214" mass="23377">MAGRWESMTKTPGRRVTLLVYRIETVKGLAEQSFSQQVNSSDFVDFGSPCDVFKDGDDLRVAVVDMRTFIRQFSMIKGIRSFFCCSKNDAILELLLDIWEMASMFVFTDGGDGGDKEHNHHSPHHKEVSPGNSFKKTWPTNPSTPPSPSSPPPSCGHGSPRQPGEALPKCVCAPATHPGSFKCRLHRVNSRGHSAPPAPPASAPESSTRTVEAQ</sequence>
<feature type="compositionally biased region" description="Basic and acidic residues" evidence="1">
    <location>
        <begin position="115"/>
        <end position="128"/>
    </location>
</feature>
<dbReference type="Proteomes" id="UP000652761">
    <property type="component" value="Unassembled WGS sequence"/>
</dbReference>
<evidence type="ECO:0000313" key="2">
    <source>
        <dbReference type="EMBL" id="MQL91089.1"/>
    </source>
</evidence>
<evidence type="ECO:0000313" key="3">
    <source>
        <dbReference type="Proteomes" id="UP000652761"/>
    </source>
</evidence>
<dbReference type="AlphaFoldDB" id="A0A843VI38"/>
<keyword evidence="3" id="KW-1185">Reference proteome</keyword>
<comment type="caution">
    <text evidence="2">The sequence shown here is derived from an EMBL/GenBank/DDBJ whole genome shotgun (WGS) entry which is preliminary data.</text>
</comment>
<evidence type="ECO:0000256" key="1">
    <source>
        <dbReference type="SAM" id="MobiDB-lite"/>
    </source>
</evidence>
<organism evidence="2 3">
    <name type="scientific">Colocasia esculenta</name>
    <name type="common">Wild taro</name>
    <name type="synonym">Arum esculentum</name>
    <dbReference type="NCBI Taxonomy" id="4460"/>
    <lineage>
        <taxon>Eukaryota</taxon>
        <taxon>Viridiplantae</taxon>
        <taxon>Streptophyta</taxon>
        <taxon>Embryophyta</taxon>
        <taxon>Tracheophyta</taxon>
        <taxon>Spermatophyta</taxon>
        <taxon>Magnoliopsida</taxon>
        <taxon>Liliopsida</taxon>
        <taxon>Araceae</taxon>
        <taxon>Aroideae</taxon>
        <taxon>Colocasieae</taxon>
        <taxon>Colocasia</taxon>
    </lineage>
</organism>
<gene>
    <name evidence="2" type="ORF">Taro_023697</name>
</gene>
<reference evidence="2" key="1">
    <citation type="submission" date="2017-07" db="EMBL/GenBank/DDBJ databases">
        <title>Taro Niue Genome Assembly and Annotation.</title>
        <authorList>
            <person name="Atibalentja N."/>
            <person name="Keating K."/>
            <person name="Fields C.J."/>
        </authorList>
    </citation>
    <scope>NUCLEOTIDE SEQUENCE</scope>
    <source>
        <strain evidence="2">Niue_2</strain>
        <tissue evidence="2">Leaf</tissue>
    </source>
</reference>
<dbReference type="OrthoDB" id="1932391at2759"/>
<accession>A0A843VI38</accession>
<proteinExistence type="predicted"/>
<dbReference type="EMBL" id="NMUH01001302">
    <property type="protein sequence ID" value="MQL91089.1"/>
    <property type="molecule type" value="Genomic_DNA"/>
</dbReference>